<evidence type="ECO:0000313" key="2">
    <source>
        <dbReference type="EMBL" id="AMU94324.1"/>
    </source>
</evidence>
<evidence type="ECO:0000259" key="1">
    <source>
        <dbReference type="Pfam" id="PF07811"/>
    </source>
</evidence>
<accession>A0A142VX26</accession>
<gene>
    <name evidence="2" type="ORF">AOA14_06855</name>
</gene>
<reference evidence="2 3" key="2">
    <citation type="journal article" date="2016" name="Genome Announc.">
        <title>Complete Genome Sequence of Sphingopyxis terrae Strain 203-1 (NBRC 111660), a Polyethylene Glycol Degrader.</title>
        <authorList>
            <person name="Ohtsubo Y."/>
            <person name="Nonoyama S."/>
            <person name="Nagata Y."/>
            <person name="Numata M."/>
            <person name="Tsuchikane K."/>
            <person name="Hosoyama A."/>
            <person name="Yamazoe A."/>
            <person name="Tsuda M."/>
            <person name="Fujita N."/>
            <person name="Kawai F."/>
        </authorList>
    </citation>
    <scope>NUCLEOTIDE SEQUENCE [LARGE SCALE GENOMIC DNA]</scope>
    <source>
        <strain evidence="2 3">203-1</strain>
    </source>
</reference>
<dbReference type="InterPro" id="IPR012495">
    <property type="entry name" value="TadE-like_dom"/>
</dbReference>
<dbReference type="Proteomes" id="UP000076234">
    <property type="component" value="Chromosome"/>
</dbReference>
<reference evidence="3" key="1">
    <citation type="submission" date="2015-11" db="EMBL/GenBank/DDBJ databases">
        <title>Complete genome sequence of a polyethylene glycol-degrading strain Sphingopyxis terrae strain 203-1 (NBRC 15098).</title>
        <authorList>
            <person name="Yoshiyuki O."/>
            <person name="Shouta N."/>
            <person name="Nagata Y."/>
            <person name="Numata M."/>
            <person name="Tsuchikane K."/>
            <person name="Hosoyama A."/>
            <person name="Yamazoe A."/>
            <person name="Tsuda M."/>
            <person name="Fujita N."/>
            <person name="Kawai F."/>
        </authorList>
    </citation>
    <scope>NUCLEOTIDE SEQUENCE [LARGE SCALE GENOMIC DNA]</scope>
    <source>
        <strain evidence="3">203-1</strain>
    </source>
</reference>
<dbReference type="STRING" id="1219058.AOA14_06855"/>
<protein>
    <submittedName>
        <fullName evidence="2">Pilus assembly protein TadE</fullName>
    </submittedName>
</protein>
<sequence length="198" mass="22203">MIRIPSLLRRLRRHQRGTAILEFALIAPVFILLLMGLFDYTWQMYAKQVLQGAVSNAARASTLESAASNQTLIDAAVRDQVQNVFPGAPVTFTRKSYESFNDVGKPEPFTDANNNNRYDSGECFEDRNGNNSWDADQGANGNGGAEDVVLYTAKMKFERILPVWRMLGQPPETYLYATTVLRNQPYNVNTVTSKVICN</sequence>
<proteinExistence type="predicted"/>
<dbReference type="EMBL" id="CP013342">
    <property type="protein sequence ID" value="AMU94324.1"/>
    <property type="molecule type" value="Genomic_DNA"/>
</dbReference>
<name>A0A142VX26_9SPHN</name>
<dbReference type="AlphaFoldDB" id="A0A142VX26"/>
<dbReference type="Pfam" id="PF07811">
    <property type="entry name" value="TadE"/>
    <property type="match status" value="1"/>
</dbReference>
<evidence type="ECO:0000313" key="3">
    <source>
        <dbReference type="Proteomes" id="UP000076234"/>
    </source>
</evidence>
<dbReference type="RefSeq" id="WP_062901233.1">
    <property type="nucleotide sequence ID" value="NZ_CP013342.1"/>
</dbReference>
<feature type="domain" description="TadE-like" evidence="1">
    <location>
        <begin position="17"/>
        <end position="59"/>
    </location>
</feature>
<dbReference type="KEGG" id="ster:AOA14_06855"/>
<organism evidence="2 3">
    <name type="scientific">Sphingopyxis terrae subsp. terrae NBRC 15098</name>
    <dbReference type="NCBI Taxonomy" id="1219058"/>
    <lineage>
        <taxon>Bacteria</taxon>
        <taxon>Pseudomonadati</taxon>
        <taxon>Pseudomonadota</taxon>
        <taxon>Alphaproteobacteria</taxon>
        <taxon>Sphingomonadales</taxon>
        <taxon>Sphingomonadaceae</taxon>
        <taxon>Sphingopyxis</taxon>
    </lineage>
</organism>